<keyword evidence="1" id="KW-0812">Transmembrane</keyword>
<dbReference type="EMBL" id="CP021422">
    <property type="protein sequence ID" value="ASB40063.1"/>
    <property type="molecule type" value="Genomic_DNA"/>
</dbReference>
<keyword evidence="1" id="KW-0472">Membrane</keyword>
<proteinExistence type="predicted"/>
<protein>
    <submittedName>
        <fullName evidence="3">DUF2812 domain-containing protein</fullName>
    </submittedName>
</protein>
<evidence type="ECO:0000313" key="5">
    <source>
        <dbReference type="Proteomes" id="UP000596035"/>
    </source>
</evidence>
<evidence type="ECO:0000313" key="4">
    <source>
        <dbReference type="Proteomes" id="UP000196710"/>
    </source>
</evidence>
<dbReference type="Proteomes" id="UP000596035">
    <property type="component" value="Chromosome"/>
</dbReference>
<gene>
    <name evidence="2" type="ORF">ADH66_04955</name>
    <name evidence="3" type="ORF">I5Q82_15030</name>
</gene>
<evidence type="ECO:0000313" key="3">
    <source>
        <dbReference type="EMBL" id="QQR29353.1"/>
    </source>
</evidence>
<organism evidence="3 5">
    <name type="scientific">Acutalibacter muris</name>
    <dbReference type="NCBI Taxonomy" id="1796620"/>
    <lineage>
        <taxon>Bacteria</taxon>
        <taxon>Bacillati</taxon>
        <taxon>Bacillota</taxon>
        <taxon>Clostridia</taxon>
        <taxon>Eubacteriales</taxon>
        <taxon>Acutalibacteraceae</taxon>
        <taxon>Acutalibacter</taxon>
    </lineage>
</organism>
<dbReference type="AlphaFoldDB" id="A0A1Z2XNQ3"/>
<name>A0A1Z2XNQ3_9FIRM</name>
<keyword evidence="4" id="KW-1185">Reference proteome</keyword>
<dbReference type="InterPro" id="IPR021359">
    <property type="entry name" value="DUF2812"/>
</dbReference>
<dbReference type="Proteomes" id="UP000196710">
    <property type="component" value="Chromosome"/>
</dbReference>
<keyword evidence="1" id="KW-1133">Transmembrane helix</keyword>
<feature type="transmembrane region" description="Helical" evidence="1">
    <location>
        <begin position="110"/>
        <end position="130"/>
    </location>
</feature>
<feature type="transmembrane region" description="Helical" evidence="1">
    <location>
        <begin position="175"/>
        <end position="196"/>
    </location>
</feature>
<dbReference type="EMBL" id="CP065321">
    <property type="protein sequence ID" value="QQR29353.1"/>
    <property type="molecule type" value="Genomic_DNA"/>
</dbReference>
<reference evidence="4" key="2">
    <citation type="submission" date="2017-05" db="EMBL/GenBank/DDBJ databases">
        <title>Improved OligoMM genomes.</title>
        <authorList>
            <person name="Garzetti D."/>
        </authorList>
    </citation>
    <scope>NUCLEOTIDE SEQUENCE [LARGE SCALE GENOMIC DNA]</scope>
    <source>
        <strain evidence="4">KB18</strain>
    </source>
</reference>
<reference evidence="2" key="1">
    <citation type="journal article" date="2017" name="Genome Announc.">
        <title>High-Quality Whole-Genome Sequences of the Oligo-Mouse-Microbiota Bacterial Community.</title>
        <authorList>
            <person name="Garzetti D."/>
            <person name="Brugiroux S."/>
            <person name="Bunk B."/>
            <person name="Pukall R."/>
            <person name="McCoy K.D."/>
            <person name="Macpherson A.J."/>
            <person name="Stecher B."/>
        </authorList>
    </citation>
    <scope>NUCLEOTIDE SEQUENCE</scope>
    <source>
        <strain evidence="2">KB18</strain>
    </source>
</reference>
<sequence length="205" mass="24226">MKRMKMFFRFDKEEKWLEEMAAKGWLLCGKGLFYDFQRCTPDRCTIRADYREFRRKEDFWEYVALFEDSGWKHLAGSKGSGNQYFLKLRDSCTEDIFSDERSRAGRYKRVANAWLCAAIALLPLMVVYYGPGSGQRYWNPAEWYLTPGLWELEGASFWWAFLFETPFALGRGVGWLFPLAPFLVYLGYALKAWHLYRDAVKGRNT</sequence>
<evidence type="ECO:0000256" key="1">
    <source>
        <dbReference type="SAM" id="Phobius"/>
    </source>
</evidence>
<accession>A0A1Z2XNQ3</accession>
<dbReference type="KEGG" id="amur:ADH66_04955"/>
<dbReference type="RefSeq" id="WP_066534902.1">
    <property type="nucleotide sequence ID" value="NZ_CP021422.1"/>
</dbReference>
<dbReference type="Pfam" id="PF11193">
    <property type="entry name" value="DUF2812"/>
    <property type="match status" value="1"/>
</dbReference>
<reference evidence="3 5" key="3">
    <citation type="submission" date="2020-11" db="EMBL/GenBank/DDBJ databases">
        <title>Closed and high quality bacterial genomes of the OMM12 community.</title>
        <authorList>
            <person name="Marbouty M."/>
            <person name="Lamy-Besnier Q."/>
            <person name="Debarbieux L."/>
            <person name="Koszul R."/>
        </authorList>
    </citation>
    <scope>NUCLEOTIDE SEQUENCE [LARGE SCALE GENOMIC DNA]</scope>
    <source>
        <strain evidence="3 5">KB18</strain>
    </source>
</reference>
<evidence type="ECO:0000313" key="2">
    <source>
        <dbReference type="EMBL" id="ASB40063.1"/>
    </source>
</evidence>